<dbReference type="InterPro" id="IPR011004">
    <property type="entry name" value="Trimer_LpxA-like_sf"/>
</dbReference>
<keyword evidence="3" id="KW-0677">Repeat</keyword>
<keyword evidence="4 5" id="KW-0012">Acyltransferase</keyword>
<dbReference type="Proteomes" id="UP001305220">
    <property type="component" value="Chromosome"/>
</dbReference>
<dbReference type="CDD" id="cd03349">
    <property type="entry name" value="LbH_XAT"/>
    <property type="match status" value="1"/>
</dbReference>
<dbReference type="Pfam" id="PF00132">
    <property type="entry name" value="Hexapep"/>
    <property type="match status" value="1"/>
</dbReference>
<keyword evidence="2 5" id="KW-0808">Transferase</keyword>
<evidence type="ECO:0000256" key="1">
    <source>
        <dbReference type="ARBA" id="ARBA00007274"/>
    </source>
</evidence>
<gene>
    <name evidence="5" type="ORF">RMP68_05890</name>
</gene>
<reference evidence="5" key="1">
    <citation type="submission" date="2023-09" db="EMBL/GenBank/DDBJ databases">
        <title>Arcobacter tbilisiensis sp. nov. isolated from chicken meat in Tbilisi, Georgia.</title>
        <authorList>
            <person name="Matthias R."/>
            <person name="Zautner A.E."/>
        </authorList>
    </citation>
    <scope>NUCLEOTIDE SEQUENCE</scope>
    <source>
        <strain evidence="5">LEO 62</strain>
    </source>
</reference>
<dbReference type="Gene3D" id="2.160.10.10">
    <property type="entry name" value="Hexapeptide repeat proteins"/>
    <property type="match status" value="1"/>
</dbReference>
<name>A0AA96DTU9_9BACT</name>
<evidence type="ECO:0000256" key="4">
    <source>
        <dbReference type="ARBA" id="ARBA00023315"/>
    </source>
</evidence>
<dbReference type="InterPro" id="IPR001451">
    <property type="entry name" value="Hexapep"/>
</dbReference>
<dbReference type="InterPro" id="IPR050179">
    <property type="entry name" value="Trans_hexapeptide_repeat"/>
</dbReference>
<dbReference type="GO" id="GO:0016746">
    <property type="term" value="F:acyltransferase activity"/>
    <property type="evidence" value="ECO:0007669"/>
    <property type="project" value="UniProtKB-KW"/>
</dbReference>
<dbReference type="AlphaFoldDB" id="A0AA96DTU9"/>
<proteinExistence type="inferred from homology"/>
<evidence type="ECO:0000256" key="3">
    <source>
        <dbReference type="ARBA" id="ARBA00022737"/>
    </source>
</evidence>
<dbReference type="RefSeq" id="WP_390869718.1">
    <property type="nucleotide sequence ID" value="NZ_CP128652.1"/>
</dbReference>
<dbReference type="PANTHER" id="PTHR43300:SF11">
    <property type="entry name" value="ACETYLTRANSFERASE RV3034C-RELATED"/>
    <property type="match status" value="1"/>
</dbReference>
<comment type="similarity">
    <text evidence="1">Belongs to the transferase hexapeptide repeat family.</text>
</comment>
<dbReference type="SUPFAM" id="SSF51161">
    <property type="entry name" value="Trimeric LpxA-like enzymes"/>
    <property type="match status" value="1"/>
</dbReference>
<sequence>MNINFITKYLHTIIAKKKSVANTDSFFSTKGCNWCIHPNTKIGKHCSIANYVMIGPGQHPQKFLSTSSFQYLPEAYLLEDSTIENYKPYKQCIIGNDVWIGIGAVIQDGVTIGDGAIIAANVIITKDIPPYAIVGGAPAIIIKYRFSDVIVSKLLELKWWDLDIKYIKKLLFSDINKCIDEIEKIKNGKI</sequence>
<evidence type="ECO:0000256" key="2">
    <source>
        <dbReference type="ARBA" id="ARBA00022679"/>
    </source>
</evidence>
<dbReference type="PANTHER" id="PTHR43300">
    <property type="entry name" value="ACETYLTRANSFERASE"/>
    <property type="match status" value="1"/>
</dbReference>
<evidence type="ECO:0000313" key="5">
    <source>
        <dbReference type="EMBL" id="WNL33055.1"/>
    </source>
</evidence>
<dbReference type="EC" id="2.3.1.-" evidence="5"/>
<organism evidence="5">
    <name type="scientific">Arcobacter cryaerophilus gv. pseudocryaerophilus</name>
    <dbReference type="NCBI Taxonomy" id="2933791"/>
    <lineage>
        <taxon>Bacteria</taxon>
        <taxon>Pseudomonadati</taxon>
        <taxon>Campylobacterota</taxon>
        <taxon>Epsilonproteobacteria</taxon>
        <taxon>Campylobacterales</taxon>
        <taxon>Arcobacteraceae</taxon>
        <taxon>Aliarcobacter</taxon>
    </lineage>
</organism>
<protein>
    <submittedName>
        <fullName evidence="5">CatB-related O-acetyltransferase</fullName>
        <ecNumber evidence="5">2.3.1.-</ecNumber>
    </submittedName>
</protein>
<dbReference type="PROSITE" id="PS00101">
    <property type="entry name" value="HEXAPEP_TRANSFERASES"/>
    <property type="match status" value="1"/>
</dbReference>
<accession>A0AA96DTU9</accession>
<dbReference type="InterPro" id="IPR018357">
    <property type="entry name" value="Hexapep_transf_CS"/>
</dbReference>
<dbReference type="EMBL" id="CP134856">
    <property type="protein sequence ID" value="WNL33055.1"/>
    <property type="molecule type" value="Genomic_DNA"/>
</dbReference>